<dbReference type="InterPro" id="IPR004146">
    <property type="entry name" value="DC1"/>
</dbReference>
<dbReference type="PANTHER" id="PTHR32410">
    <property type="entry name" value="CYSTEINE/HISTIDINE-RICH C1 DOMAIN FAMILY PROTEIN"/>
    <property type="match status" value="1"/>
</dbReference>
<dbReference type="AlphaFoldDB" id="A0AAU9RL29"/>
<evidence type="ECO:0000313" key="6">
    <source>
        <dbReference type="EMBL" id="CAH2045180.1"/>
    </source>
</evidence>
<dbReference type="GO" id="GO:0046872">
    <property type="term" value="F:metal ion binding"/>
    <property type="evidence" value="ECO:0007669"/>
    <property type="project" value="UniProtKB-KW"/>
</dbReference>
<evidence type="ECO:0000256" key="2">
    <source>
        <dbReference type="ARBA" id="ARBA00022737"/>
    </source>
</evidence>
<name>A0AAU9RL29_THLAR</name>
<feature type="chain" id="PRO_5043739997" description="Phorbol-ester/DAG-type domain-containing protein" evidence="4">
    <location>
        <begin position="22"/>
        <end position="327"/>
    </location>
</feature>
<evidence type="ECO:0000256" key="1">
    <source>
        <dbReference type="ARBA" id="ARBA00022723"/>
    </source>
</evidence>
<keyword evidence="1" id="KW-0479">Metal-binding</keyword>
<dbReference type="PANTHER" id="PTHR32410:SF154">
    <property type="entry name" value="CHP-RICH ZINC FINGER PROTEIN-LIKE-RELATED"/>
    <property type="match status" value="1"/>
</dbReference>
<accession>A0AAU9RL29</accession>
<reference evidence="6 7" key="1">
    <citation type="submission" date="2022-03" db="EMBL/GenBank/DDBJ databases">
        <authorList>
            <person name="Nunn A."/>
            <person name="Chopra R."/>
            <person name="Nunn A."/>
            <person name="Contreras Garrido A."/>
        </authorList>
    </citation>
    <scope>NUCLEOTIDE SEQUENCE [LARGE SCALE GENOMIC DNA]</scope>
</reference>
<protein>
    <recommendedName>
        <fullName evidence="5">Phorbol-ester/DAG-type domain-containing protein</fullName>
    </recommendedName>
</protein>
<sequence>MPWHPHPLLRLSFGHLIVCEACHRILGDGYFCPRCRMAVHERCVSVFESPEITHPSHVRHPLKLLTDGAPNYTDLKCHICGNHSDNLLYHCDICKFNLDLYCAVRFPKPVALTETKVHEHTLTLMPKLISFVCDACGMTKGEGAPYVCLQCDSMIFHQKCARLPRVINVNRHHHRVTYTYPLGHRDRRCGVCLEAIDWSYGAYSCSHCPDHAFHSTCATRADVWDGEELDGVAEEVEDIEPFKVNDDNTITHFSHGFNLSPLDKDGAALEKSNLCGACVRSIGSNAFYKCWTSDCSFILHEKCANLPKKRQTFFKPKTSLSCTLFTR</sequence>
<keyword evidence="2" id="KW-0677">Repeat</keyword>
<dbReference type="SUPFAM" id="SSF57889">
    <property type="entry name" value="Cysteine-rich domain"/>
    <property type="match status" value="3"/>
</dbReference>
<evidence type="ECO:0000256" key="3">
    <source>
        <dbReference type="ARBA" id="ARBA00022833"/>
    </source>
</evidence>
<feature type="signal peptide" evidence="4">
    <location>
        <begin position="1"/>
        <end position="21"/>
    </location>
</feature>
<keyword evidence="3" id="KW-0862">Zinc</keyword>
<feature type="domain" description="Phorbol-ester/DAG-type" evidence="5">
    <location>
        <begin position="5"/>
        <end position="51"/>
    </location>
</feature>
<dbReference type="InterPro" id="IPR046349">
    <property type="entry name" value="C1-like_sf"/>
</dbReference>
<evidence type="ECO:0000256" key="4">
    <source>
        <dbReference type="SAM" id="SignalP"/>
    </source>
</evidence>
<dbReference type="Gene3D" id="3.30.60.20">
    <property type="match status" value="1"/>
</dbReference>
<keyword evidence="4" id="KW-0732">Signal</keyword>
<dbReference type="InterPro" id="IPR002219">
    <property type="entry name" value="PKC_DAG/PE"/>
</dbReference>
<proteinExistence type="predicted"/>
<dbReference type="Proteomes" id="UP000836841">
    <property type="component" value="Chromosome 2"/>
</dbReference>
<organism evidence="6 7">
    <name type="scientific">Thlaspi arvense</name>
    <name type="common">Field penny-cress</name>
    <dbReference type="NCBI Taxonomy" id="13288"/>
    <lineage>
        <taxon>Eukaryota</taxon>
        <taxon>Viridiplantae</taxon>
        <taxon>Streptophyta</taxon>
        <taxon>Embryophyta</taxon>
        <taxon>Tracheophyta</taxon>
        <taxon>Spermatophyta</taxon>
        <taxon>Magnoliopsida</taxon>
        <taxon>eudicotyledons</taxon>
        <taxon>Gunneridae</taxon>
        <taxon>Pentapetalae</taxon>
        <taxon>rosids</taxon>
        <taxon>malvids</taxon>
        <taxon>Brassicales</taxon>
        <taxon>Brassicaceae</taxon>
        <taxon>Thlaspideae</taxon>
        <taxon>Thlaspi</taxon>
    </lineage>
</organism>
<evidence type="ECO:0000313" key="7">
    <source>
        <dbReference type="Proteomes" id="UP000836841"/>
    </source>
</evidence>
<evidence type="ECO:0000259" key="5">
    <source>
        <dbReference type="PROSITE" id="PS50081"/>
    </source>
</evidence>
<dbReference type="EMBL" id="OU466858">
    <property type="protein sequence ID" value="CAH2045180.1"/>
    <property type="molecule type" value="Genomic_DNA"/>
</dbReference>
<gene>
    <name evidence="6" type="ORF">TAV2_LOCUS5012</name>
</gene>
<keyword evidence="7" id="KW-1185">Reference proteome</keyword>
<dbReference type="InterPro" id="IPR053192">
    <property type="entry name" value="Vacuole_Formation_Reg"/>
</dbReference>
<dbReference type="PROSITE" id="PS50081">
    <property type="entry name" value="ZF_DAG_PE_2"/>
    <property type="match status" value="1"/>
</dbReference>
<dbReference type="Pfam" id="PF03107">
    <property type="entry name" value="C1_2"/>
    <property type="match status" value="5"/>
</dbReference>